<reference evidence="1 2" key="1">
    <citation type="submission" date="2023-10" db="EMBL/GenBank/DDBJ databases">
        <title>Genome-Wide Identification Analysis in wild type Solanum Pinnatisectum Reveals Some Genes Defensing Phytophthora Infestans.</title>
        <authorList>
            <person name="Sun C."/>
        </authorList>
    </citation>
    <scope>NUCLEOTIDE SEQUENCE [LARGE SCALE GENOMIC DNA]</scope>
    <source>
        <strain evidence="1">LQN</strain>
        <tissue evidence="1">Leaf</tissue>
    </source>
</reference>
<organism evidence="1 2">
    <name type="scientific">Solanum pinnatisectum</name>
    <name type="common">tansyleaf nightshade</name>
    <dbReference type="NCBI Taxonomy" id="50273"/>
    <lineage>
        <taxon>Eukaryota</taxon>
        <taxon>Viridiplantae</taxon>
        <taxon>Streptophyta</taxon>
        <taxon>Embryophyta</taxon>
        <taxon>Tracheophyta</taxon>
        <taxon>Spermatophyta</taxon>
        <taxon>Magnoliopsida</taxon>
        <taxon>eudicotyledons</taxon>
        <taxon>Gunneridae</taxon>
        <taxon>Pentapetalae</taxon>
        <taxon>asterids</taxon>
        <taxon>lamiids</taxon>
        <taxon>Solanales</taxon>
        <taxon>Solanaceae</taxon>
        <taxon>Solanoideae</taxon>
        <taxon>Solaneae</taxon>
        <taxon>Solanum</taxon>
    </lineage>
</organism>
<protein>
    <submittedName>
        <fullName evidence="1">Uncharacterized protein</fullName>
    </submittedName>
</protein>
<accession>A0AAV9LUE4</accession>
<keyword evidence="2" id="KW-1185">Reference proteome</keyword>
<dbReference type="AlphaFoldDB" id="A0AAV9LUE4"/>
<sequence>MSPFGLEWKRNVLHRVFQKKVKEERDLSLHNEATKFNESVKAVEQTTKESRRENYKMRDIIKQVV</sequence>
<gene>
    <name evidence="1" type="ORF">R3W88_021358</name>
</gene>
<name>A0AAV9LUE4_9SOLN</name>
<comment type="caution">
    <text evidence="1">The sequence shown here is derived from an EMBL/GenBank/DDBJ whole genome shotgun (WGS) entry which is preliminary data.</text>
</comment>
<proteinExistence type="predicted"/>
<evidence type="ECO:0000313" key="2">
    <source>
        <dbReference type="Proteomes" id="UP001311915"/>
    </source>
</evidence>
<dbReference type="EMBL" id="JAWPEI010000004">
    <property type="protein sequence ID" value="KAK4728370.1"/>
    <property type="molecule type" value="Genomic_DNA"/>
</dbReference>
<dbReference type="Proteomes" id="UP001311915">
    <property type="component" value="Unassembled WGS sequence"/>
</dbReference>
<evidence type="ECO:0000313" key="1">
    <source>
        <dbReference type="EMBL" id="KAK4728370.1"/>
    </source>
</evidence>